<reference evidence="5" key="1">
    <citation type="submission" date="2017-05" db="EMBL/GenBank/DDBJ databases">
        <authorList>
            <person name="Macchi M."/>
            <person name="Festa S."/>
            <person name="Coppotelli B.M."/>
            <person name="Morelli I.S."/>
        </authorList>
    </citation>
    <scope>NUCLEOTIDE SEQUENCE [LARGE SCALE GENOMIC DNA]</scope>
    <source>
        <strain evidence="5">I</strain>
    </source>
</reference>
<dbReference type="PANTHER" id="PTHR30319">
    <property type="entry name" value="PHENYLACETIC ACID REGULATOR-RELATED TRANSCRIPTIONAL REPRESSOR"/>
    <property type="match status" value="1"/>
</dbReference>
<dbReference type="InterPro" id="IPR036390">
    <property type="entry name" value="WH_DNA-bd_sf"/>
</dbReference>
<dbReference type="PANTHER" id="PTHR30319:SF1">
    <property type="entry name" value="TRANSCRIPTIONAL REPRESSOR PAAX"/>
    <property type="match status" value="1"/>
</dbReference>
<dbReference type="Pfam" id="PF07848">
    <property type="entry name" value="PaaX"/>
    <property type="match status" value="1"/>
</dbReference>
<evidence type="ECO:0000313" key="5">
    <source>
        <dbReference type="Proteomes" id="UP000196655"/>
    </source>
</evidence>
<dbReference type="OrthoDB" id="2270427at2"/>
<feature type="domain" description="Transcriptional repressor PaaX-like C-terminal" evidence="3">
    <location>
        <begin position="177"/>
        <end position="266"/>
    </location>
</feature>
<proteinExistence type="predicted"/>
<evidence type="ECO:0000313" key="4">
    <source>
        <dbReference type="EMBL" id="OWJ68069.1"/>
    </source>
</evidence>
<keyword evidence="5" id="KW-1185">Reference proteome</keyword>
<feature type="region of interest" description="Disordered" evidence="1">
    <location>
        <begin position="268"/>
        <end position="288"/>
    </location>
</feature>
<evidence type="ECO:0000259" key="3">
    <source>
        <dbReference type="Pfam" id="PF08223"/>
    </source>
</evidence>
<dbReference type="EMBL" id="NHON01000008">
    <property type="protein sequence ID" value="OWJ68069.1"/>
    <property type="molecule type" value="Genomic_DNA"/>
</dbReference>
<dbReference type="Proteomes" id="UP000196655">
    <property type="component" value="Unassembled WGS sequence"/>
</dbReference>
<dbReference type="InterPro" id="IPR012906">
    <property type="entry name" value="PaaX-like_N"/>
</dbReference>
<protein>
    <submittedName>
        <fullName evidence="4">Phenylacetic acid degradation operon negative regulatory protein PaaX</fullName>
    </submittedName>
</protein>
<dbReference type="AlphaFoldDB" id="A0A211ZS61"/>
<dbReference type="Gene3D" id="1.20.58.1460">
    <property type="match status" value="1"/>
</dbReference>
<dbReference type="Pfam" id="PF08223">
    <property type="entry name" value="PaaX_C"/>
    <property type="match status" value="1"/>
</dbReference>
<comment type="caution">
    <text evidence="4">The sequence shown here is derived from an EMBL/GenBank/DDBJ whole genome shotgun (WGS) entry which is preliminary data.</text>
</comment>
<dbReference type="Gene3D" id="1.10.10.10">
    <property type="entry name" value="Winged helix-like DNA-binding domain superfamily/Winged helix DNA-binding domain"/>
    <property type="match status" value="1"/>
</dbReference>
<evidence type="ECO:0000256" key="1">
    <source>
        <dbReference type="SAM" id="MobiDB-lite"/>
    </source>
</evidence>
<accession>A0A211ZS61</accession>
<organism evidence="4 5">
    <name type="scientific">Inquilinus limosus</name>
    <dbReference type="NCBI Taxonomy" id="171674"/>
    <lineage>
        <taxon>Bacteria</taxon>
        <taxon>Pseudomonadati</taxon>
        <taxon>Pseudomonadota</taxon>
        <taxon>Alphaproteobacteria</taxon>
        <taxon>Rhodospirillales</taxon>
        <taxon>Rhodospirillaceae</taxon>
        <taxon>Inquilinus</taxon>
    </lineage>
</organism>
<gene>
    <name evidence="4" type="ORF">BWR60_06420</name>
</gene>
<dbReference type="RefSeq" id="WP_088150182.1">
    <property type="nucleotide sequence ID" value="NZ_NHON01000008.1"/>
</dbReference>
<dbReference type="InterPro" id="IPR013225">
    <property type="entry name" value="PaaX_C"/>
</dbReference>
<dbReference type="InterPro" id="IPR036388">
    <property type="entry name" value="WH-like_DNA-bd_sf"/>
</dbReference>
<feature type="domain" description="Transcriptional repressor PaaX-like N-terminal" evidence="2">
    <location>
        <begin position="20"/>
        <end position="88"/>
    </location>
</feature>
<dbReference type="InterPro" id="IPR011965">
    <property type="entry name" value="PaaX_trns_reg"/>
</dbReference>
<dbReference type="GO" id="GO:0006351">
    <property type="term" value="P:DNA-templated transcription"/>
    <property type="evidence" value="ECO:0007669"/>
    <property type="project" value="InterPro"/>
</dbReference>
<dbReference type="PIRSF" id="PIRSF020623">
    <property type="entry name" value="PaaX"/>
    <property type="match status" value="1"/>
</dbReference>
<dbReference type="Gene3D" id="3.30.70.2650">
    <property type="match status" value="1"/>
</dbReference>
<dbReference type="SUPFAM" id="SSF46785">
    <property type="entry name" value="Winged helix' DNA-binding domain"/>
    <property type="match status" value="1"/>
</dbReference>
<evidence type="ECO:0000259" key="2">
    <source>
        <dbReference type="Pfam" id="PF07848"/>
    </source>
</evidence>
<sequence>MPRTALRRILDSLKAEPSRTWSIIITVYGDAIVPRGGSLWLGTLSAFLHAIDIGDGVVRTAMSRLAADGWLERSRVGRNSFYRLAERGRQTFRTATEHIYNAHPPPPGSGFVLVLAGNGGDREAARTALQAAGFGSAAPGVWVAPAGTPVPPEAGEAVCLDASADAETRRRLAAQSWPLDQTASAYRRFLSEFEPLRAALAAGGALPDQDSFIARILLIHAWRRIVLRDPVLPADLLPPDWPGTAARALCADLYHRLLPASERWLDAEGQTESGPLPSPGPELEARFR</sequence>
<dbReference type="NCBIfam" id="TIGR02277">
    <property type="entry name" value="PaaX_trns_reg"/>
    <property type="match status" value="1"/>
</dbReference>
<dbReference type="STRING" id="1122125.GCA_000423185_04758"/>
<name>A0A211ZS61_9PROT</name>